<accession>A0A4R2QLF1</accession>
<feature type="domain" description="HTH asnC-type" evidence="4">
    <location>
        <begin position="175"/>
        <end position="235"/>
    </location>
</feature>
<evidence type="ECO:0000313" key="5">
    <source>
        <dbReference type="EMBL" id="TCP47861.1"/>
    </source>
</evidence>
<dbReference type="AlphaFoldDB" id="A0A4R2QLF1"/>
<dbReference type="InterPro" id="IPR000485">
    <property type="entry name" value="AsnC-type_HTH_dom"/>
</dbReference>
<protein>
    <submittedName>
        <fullName evidence="5">DNA-binding Lrp family transcriptional regulator</fullName>
    </submittedName>
</protein>
<dbReference type="Pfam" id="PF13404">
    <property type="entry name" value="HTH_AsnC-type"/>
    <property type="match status" value="2"/>
</dbReference>
<organism evidence="5 6">
    <name type="scientific">Tamaricihabitans halophyticus</name>
    <dbReference type="NCBI Taxonomy" id="1262583"/>
    <lineage>
        <taxon>Bacteria</taxon>
        <taxon>Bacillati</taxon>
        <taxon>Actinomycetota</taxon>
        <taxon>Actinomycetes</taxon>
        <taxon>Pseudonocardiales</taxon>
        <taxon>Pseudonocardiaceae</taxon>
        <taxon>Tamaricihabitans</taxon>
    </lineage>
</organism>
<dbReference type="GO" id="GO:0043200">
    <property type="term" value="P:response to amino acid"/>
    <property type="evidence" value="ECO:0007669"/>
    <property type="project" value="TreeGrafter"/>
</dbReference>
<dbReference type="SUPFAM" id="SSF54909">
    <property type="entry name" value="Dimeric alpha+beta barrel"/>
    <property type="match status" value="2"/>
</dbReference>
<comment type="caution">
    <text evidence="5">The sequence shown here is derived from an EMBL/GenBank/DDBJ whole genome shotgun (WGS) entry which is preliminary data.</text>
</comment>
<dbReference type="SUPFAM" id="SSF46785">
    <property type="entry name" value="Winged helix' DNA-binding domain"/>
    <property type="match status" value="2"/>
</dbReference>
<proteinExistence type="predicted"/>
<gene>
    <name evidence="5" type="ORF">EV191_11166</name>
</gene>
<dbReference type="PANTHER" id="PTHR30154">
    <property type="entry name" value="LEUCINE-RESPONSIVE REGULATORY PROTEIN"/>
    <property type="match status" value="1"/>
</dbReference>
<dbReference type="PANTHER" id="PTHR30154:SF34">
    <property type="entry name" value="TRANSCRIPTIONAL REGULATOR AZLB"/>
    <property type="match status" value="1"/>
</dbReference>
<dbReference type="InterPro" id="IPR036388">
    <property type="entry name" value="WH-like_DNA-bd_sf"/>
</dbReference>
<dbReference type="Pfam" id="PF01037">
    <property type="entry name" value="AsnC_trans_reg"/>
    <property type="match status" value="1"/>
</dbReference>
<evidence type="ECO:0000256" key="1">
    <source>
        <dbReference type="ARBA" id="ARBA00023015"/>
    </source>
</evidence>
<dbReference type="InterPro" id="IPR019888">
    <property type="entry name" value="Tscrpt_reg_AsnC-like"/>
</dbReference>
<dbReference type="Gene3D" id="1.10.10.10">
    <property type="entry name" value="Winged helix-like DNA-binding domain superfamily/Winged helix DNA-binding domain"/>
    <property type="match status" value="2"/>
</dbReference>
<dbReference type="InterPro" id="IPR036390">
    <property type="entry name" value="WH_DNA-bd_sf"/>
</dbReference>
<evidence type="ECO:0000256" key="3">
    <source>
        <dbReference type="ARBA" id="ARBA00023163"/>
    </source>
</evidence>
<dbReference type="RefSeq" id="WP_132879002.1">
    <property type="nucleotide sequence ID" value="NZ_SLXQ01000011.1"/>
</dbReference>
<dbReference type="SMART" id="SM00344">
    <property type="entry name" value="HTH_ASNC"/>
    <property type="match status" value="2"/>
</dbReference>
<keyword evidence="1" id="KW-0805">Transcription regulation</keyword>
<evidence type="ECO:0000256" key="2">
    <source>
        <dbReference type="ARBA" id="ARBA00023125"/>
    </source>
</evidence>
<sequence>MEELTELDRRIVAALQLDGRCSWAEVARLAGTTESTAARRGGKLLEDGTVRVVGVADPLVCGLGQPVLVQLNCAPGAVRSVVDVLAARSDTRFLALSTGNWDIITEIIVPSRQVLVQALVDEVGGLAGVHRTSSALVTRNFAMRHDWSRDLLDAAPTAVPSSADALADPVEPCVLDDVDRNLLAALADDGRRQFRDLAKGLTVGETGVRRRIERLVASRALVFSTLVSPAALGFQVELFASLKVDLAQLDEVARLLAERTEVRYVSATAGAADLVCEVILARPADIYSFTTGVLGGLPGVRSVEIGLELENHKRAYRPFEI</sequence>
<dbReference type="PROSITE" id="PS50956">
    <property type="entry name" value="HTH_ASNC_2"/>
    <property type="match status" value="1"/>
</dbReference>
<dbReference type="InterPro" id="IPR019887">
    <property type="entry name" value="Tscrpt_reg_AsnC/Lrp_C"/>
</dbReference>
<dbReference type="GO" id="GO:0005829">
    <property type="term" value="C:cytosol"/>
    <property type="evidence" value="ECO:0007669"/>
    <property type="project" value="TreeGrafter"/>
</dbReference>
<keyword evidence="3" id="KW-0804">Transcription</keyword>
<name>A0A4R2QLF1_9PSEU</name>
<evidence type="ECO:0000259" key="4">
    <source>
        <dbReference type="PROSITE" id="PS50956"/>
    </source>
</evidence>
<evidence type="ECO:0000313" key="6">
    <source>
        <dbReference type="Proteomes" id="UP000294911"/>
    </source>
</evidence>
<reference evidence="5 6" key="1">
    <citation type="submission" date="2019-03" db="EMBL/GenBank/DDBJ databases">
        <title>Genomic Encyclopedia of Type Strains, Phase IV (KMG-IV): sequencing the most valuable type-strain genomes for metagenomic binning, comparative biology and taxonomic classification.</title>
        <authorList>
            <person name="Goeker M."/>
        </authorList>
    </citation>
    <scope>NUCLEOTIDE SEQUENCE [LARGE SCALE GENOMIC DNA]</scope>
    <source>
        <strain evidence="5 6">DSM 45765</strain>
    </source>
</reference>
<keyword evidence="2 5" id="KW-0238">DNA-binding</keyword>
<dbReference type="OrthoDB" id="3453230at2"/>
<keyword evidence="6" id="KW-1185">Reference proteome</keyword>
<dbReference type="InterPro" id="IPR011008">
    <property type="entry name" value="Dimeric_a/b-barrel"/>
</dbReference>
<dbReference type="GO" id="GO:0043565">
    <property type="term" value="F:sequence-specific DNA binding"/>
    <property type="evidence" value="ECO:0007669"/>
    <property type="project" value="InterPro"/>
</dbReference>
<dbReference type="Proteomes" id="UP000294911">
    <property type="component" value="Unassembled WGS sequence"/>
</dbReference>
<dbReference type="EMBL" id="SLXQ01000011">
    <property type="protein sequence ID" value="TCP47861.1"/>
    <property type="molecule type" value="Genomic_DNA"/>
</dbReference>
<dbReference type="PRINTS" id="PR00033">
    <property type="entry name" value="HTHASNC"/>
</dbReference>
<dbReference type="Gene3D" id="3.30.70.920">
    <property type="match status" value="2"/>
</dbReference>